<evidence type="ECO:0000256" key="2">
    <source>
        <dbReference type="ARBA" id="ARBA00022448"/>
    </source>
</evidence>
<reference evidence="13" key="1">
    <citation type="submission" date="2025-08" db="UniProtKB">
        <authorList>
            <consortium name="RefSeq"/>
        </authorList>
    </citation>
    <scope>IDENTIFICATION</scope>
    <source>
        <tissue evidence="13">Whole Larva</tissue>
    </source>
</reference>
<evidence type="ECO:0000313" key="12">
    <source>
        <dbReference type="Proteomes" id="UP000695000"/>
    </source>
</evidence>
<gene>
    <name evidence="13" type="primary">LOC108562168</name>
</gene>
<keyword evidence="12" id="KW-1185">Reference proteome</keyword>
<keyword evidence="8 10" id="KW-0472">Membrane</keyword>
<dbReference type="PANTHER" id="PTHR47143:SF4">
    <property type="entry name" value="TRANSIENT RECEPTOR POTENTIAL CATION CHANNEL PROTEIN PAINLESS"/>
    <property type="match status" value="1"/>
</dbReference>
<dbReference type="Gene3D" id="1.10.287.70">
    <property type="match status" value="1"/>
</dbReference>
<accession>A0ABM1MMU5</accession>
<feature type="transmembrane region" description="Helical" evidence="10">
    <location>
        <begin position="171"/>
        <end position="188"/>
    </location>
</feature>
<keyword evidence="7" id="KW-0406">Ion transport</keyword>
<feature type="domain" description="Ion transport" evidence="11">
    <location>
        <begin position="109"/>
        <end position="329"/>
    </location>
</feature>
<dbReference type="PANTHER" id="PTHR47143">
    <property type="entry name" value="TRANSIENT RECEPTOR POTENTIAL CATION CHANNEL PROTEIN PAINLESS"/>
    <property type="match status" value="1"/>
</dbReference>
<keyword evidence="9" id="KW-0407">Ion channel</keyword>
<proteinExistence type="predicted"/>
<evidence type="ECO:0000256" key="4">
    <source>
        <dbReference type="ARBA" id="ARBA00022737"/>
    </source>
</evidence>
<dbReference type="GeneID" id="108562168"/>
<evidence type="ECO:0000256" key="7">
    <source>
        <dbReference type="ARBA" id="ARBA00023065"/>
    </source>
</evidence>
<evidence type="ECO:0000256" key="10">
    <source>
        <dbReference type="SAM" id="Phobius"/>
    </source>
</evidence>
<keyword evidence="6" id="KW-0040">ANK repeat</keyword>
<name>A0ABM1MMU5_NICVS</name>
<dbReference type="RefSeq" id="XP_017775895.1">
    <property type="nucleotide sequence ID" value="XM_017920406.1"/>
</dbReference>
<evidence type="ECO:0000313" key="13">
    <source>
        <dbReference type="RefSeq" id="XP_017775895.1"/>
    </source>
</evidence>
<organism evidence="12 13">
    <name type="scientific">Nicrophorus vespilloides</name>
    <name type="common">Boreal carrion beetle</name>
    <dbReference type="NCBI Taxonomy" id="110193"/>
    <lineage>
        <taxon>Eukaryota</taxon>
        <taxon>Metazoa</taxon>
        <taxon>Ecdysozoa</taxon>
        <taxon>Arthropoda</taxon>
        <taxon>Hexapoda</taxon>
        <taxon>Insecta</taxon>
        <taxon>Pterygota</taxon>
        <taxon>Neoptera</taxon>
        <taxon>Endopterygota</taxon>
        <taxon>Coleoptera</taxon>
        <taxon>Polyphaga</taxon>
        <taxon>Staphyliniformia</taxon>
        <taxon>Silphidae</taxon>
        <taxon>Nicrophorinae</taxon>
        <taxon>Nicrophorus</taxon>
    </lineage>
</organism>
<dbReference type="InterPro" id="IPR005821">
    <property type="entry name" value="Ion_trans_dom"/>
</dbReference>
<dbReference type="SUPFAM" id="SSF81324">
    <property type="entry name" value="Voltage-gated potassium channels"/>
    <property type="match status" value="1"/>
</dbReference>
<dbReference type="InterPro" id="IPR052076">
    <property type="entry name" value="TRP_cation_channel"/>
</dbReference>
<keyword evidence="5 10" id="KW-1133">Transmembrane helix</keyword>
<keyword evidence="3 10" id="KW-0812">Transmembrane</keyword>
<feature type="transmembrane region" description="Helical" evidence="10">
    <location>
        <begin position="293"/>
        <end position="318"/>
    </location>
</feature>
<feature type="transmembrane region" description="Helical" evidence="10">
    <location>
        <begin position="109"/>
        <end position="131"/>
    </location>
</feature>
<keyword evidence="4" id="KW-0677">Repeat</keyword>
<evidence type="ECO:0000256" key="9">
    <source>
        <dbReference type="ARBA" id="ARBA00023303"/>
    </source>
</evidence>
<evidence type="ECO:0000259" key="11">
    <source>
        <dbReference type="Pfam" id="PF00520"/>
    </source>
</evidence>
<keyword evidence="2" id="KW-0813">Transport</keyword>
<comment type="subcellular location">
    <subcellularLocation>
        <location evidence="1">Membrane</location>
        <topology evidence="1">Multi-pass membrane protein</topology>
    </subcellularLocation>
</comment>
<evidence type="ECO:0000256" key="5">
    <source>
        <dbReference type="ARBA" id="ARBA00022989"/>
    </source>
</evidence>
<dbReference type="Proteomes" id="UP000695000">
    <property type="component" value="Unplaced"/>
</dbReference>
<evidence type="ECO:0000256" key="3">
    <source>
        <dbReference type="ARBA" id="ARBA00022692"/>
    </source>
</evidence>
<protein>
    <submittedName>
        <fullName evidence="13">Transient receptor potential cation channel protein painless-like</fullName>
    </submittedName>
</protein>
<feature type="transmembrane region" description="Helical" evidence="10">
    <location>
        <begin position="137"/>
        <end position="159"/>
    </location>
</feature>
<evidence type="ECO:0000256" key="1">
    <source>
        <dbReference type="ARBA" id="ARBA00004141"/>
    </source>
</evidence>
<dbReference type="Pfam" id="PF00520">
    <property type="entry name" value="Ion_trans"/>
    <property type="match status" value="1"/>
</dbReference>
<feature type="transmembrane region" description="Helical" evidence="10">
    <location>
        <begin position="233"/>
        <end position="255"/>
    </location>
</feature>
<evidence type="ECO:0000256" key="6">
    <source>
        <dbReference type="ARBA" id="ARBA00023043"/>
    </source>
</evidence>
<evidence type="ECO:0000256" key="8">
    <source>
        <dbReference type="ARBA" id="ARBA00023136"/>
    </source>
</evidence>
<feature type="transmembrane region" description="Helical" evidence="10">
    <location>
        <begin position="194"/>
        <end position="212"/>
    </location>
</feature>
<sequence length="444" mass="51949">MDSSKNAILLRLIEEGDCIELKNFLDNCIEYENDIDFDRRPLFGYPQFNYDCFIASAENNDGLIDDSHDRNIKNEVKEILSIYKNSDLKPLLAHPVVSSFLYKKWSSVCLLYTLNFIFYILFSLFLCLHINNTSNGIFNFLCKLFTSLMILRESVLLVWTFQSYIKNFENYLKIFFIISLLALFSTNLTDVESMKQLISVIILLGSFQFIFIMGKYPVMSVNIIMFRTVSFNFLKFFSFYFFIIIAFAVCFHKLFGEDSDNSFKNYLQAFFKTIIMLTGEFDSTAIQFDRHPIISHGIFVTFILFAVIVLLNLINGLAVNDIQKIRKQAKLNSLIALTELLYNIEALYINVNECKWMRSALNYLDNMRILSCMKKYICSFSLSSRNHEQVNLIQQVMVPKTTGDIRVAKKILHMRAEEEQQQGDKLLKEIRKIVRSELDLYFRK</sequence>